<sequence>MKSLLLFAVHKDKNCRISSKHLQQKLHLLVEKVSEPLLELHHLHLRRIEVNGKLLVQNQSHHGNLSRRKANRLNPFQQTMLQNLLGQEMVSRASRLLNQLLILILGVLVQIHLVLLVLVVVAHRCQDLVKGVQLMFSVRRRVLRANQLLNLLDGLVFNYGKSLKGSIYHCICYIMFAPR</sequence>
<keyword evidence="1" id="KW-0472">Membrane</keyword>
<protein>
    <recommendedName>
        <fullName evidence="3">Transmembrane protein</fullName>
    </recommendedName>
</protein>
<evidence type="ECO:0008006" key="3">
    <source>
        <dbReference type="Google" id="ProtNLM"/>
    </source>
</evidence>
<keyword evidence="1" id="KW-0812">Transmembrane</keyword>
<proteinExistence type="evidence at transcript level"/>
<evidence type="ECO:0000313" key="2">
    <source>
        <dbReference type="EMBL" id="AFK47948.1"/>
    </source>
</evidence>
<reference evidence="2" key="1">
    <citation type="submission" date="2012-05" db="EMBL/GenBank/DDBJ databases">
        <authorList>
            <person name="Krishnakumar V."/>
            <person name="Cheung F."/>
            <person name="Xiao Y."/>
            <person name="Chan A."/>
            <person name="Moskal W.A."/>
            <person name="Town C.D."/>
        </authorList>
    </citation>
    <scope>NUCLEOTIDE SEQUENCE</scope>
</reference>
<name>I3T606_MEDTR</name>
<organism evidence="2">
    <name type="scientific">Medicago truncatula</name>
    <name type="common">Barrel medic</name>
    <name type="synonym">Medicago tribuloides</name>
    <dbReference type="NCBI Taxonomy" id="3880"/>
    <lineage>
        <taxon>Eukaryota</taxon>
        <taxon>Viridiplantae</taxon>
        <taxon>Streptophyta</taxon>
        <taxon>Embryophyta</taxon>
        <taxon>Tracheophyta</taxon>
        <taxon>Spermatophyta</taxon>
        <taxon>Magnoliopsida</taxon>
        <taxon>eudicotyledons</taxon>
        <taxon>Gunneridae</taxon>
        <taxon>Pentapetalae</taxon>
        <taxon>rosids</taxon>
        <taxon>fabids</taxon>
        <taxon>Fabales</taxon>
        <taxon>Fabaceae</taxon>
        <taxon>Papilionoideae</taxon>
        <taxon>50 kb inversion clade</taxon>
        <taxon>NPAAA clade</taxon>
        <taxon>Hologalegina</taxon>
        <taxon>IRL clade</taxon>
        <taxon>Trifolieae</taxon>
        <taxon>Medicago</taxon>
    </lineage>
</organism>
<accession>I3T606</accession>
<keyword evidence="1" id="KW-1133">Transmembrane helix</keyword>
<dbReference type="EMBL" id="BT148154">
    <property type="protein sequence ID" value="AFK47948.1"/>
    <property type="molecule type" value="mRNA"/>
</dbReference>
<dbReference type="AlphaFoldDB" id="I3T606"/>
<evidence type="ECO:0000256" key="1">
    <source>
        <dbReference type="SAM" id="Phobius"/>
    </source>
</evidence>
<feature type="transmembrane region" description="Helical" evidence="1">
    <location>
        <begin position="100"/>
        <end position="122"/>
    </location>
</feature>